<reference evidence="2 3" key="1">
    <citation type="submission" date="2016-04" db="EMBL/GenBank/DDBJ databases">
        <title>ATOL: Assembling a taxonomically balanced genome-scale reconstruction of the evolutionary history of the Enterobacteriaceae.</title>
        <authorList>
            <person name="Plunkett G.III."/>
            <person name="Neeno-Eckwall E.C."/>
            <person name="Glasner J.D."/>
            <person name="Perna N.T."/>
        </authorList>
    </citation>
    <scope>NUCLEOTIDE SEQUENCE [LARGE SCALE GENOMIC DNA]</scope>
    <source>
        <strain evidence="2 3">ATCC 51605</strain>
    </source>
</reference>
<evidence type="ECO:0008006" key="4">
    <source>
        <dbReference type="Google" id="ProtNLM"/>
    </source>
</evidence>
<dbReference type="OrthoDB" id="6602763at2"/>
<feature type="signal peptide" evidence="1">
    <location>
        <begin position="1"/>
        <end position="20"/>
    </location>
</feature>
<dbReference type="AlphaFoldDB" id="A0A1B7IRI1"/>
<protein>
    <recommendedName>
        <fullName evidence="4">Beta-fimbriae major subunit</fullName>
    </recommendedName>
</protein>
<keyword evidence="1" id="KW-0732">Signal</keyword>
<keyword evidence="3" id="KW-1185">Reference proteome</keyword>
<dbReference type="PATRIC" id="fig|1354251.4.peg.1566"/>
<dbReference type="Proteomes" id="UP000078410">
    <property type="component" value="Unassembled WGS sequence"/>
</dbReference>
<dbReference type="RefSeq" id="WP_064558496.1">
    <property type="nucleotide sequence ID" value="NZ_LXER01000015.1"/>
</dbReference>
<feature type="chain" id="PRO_5008594342" description="Beta-fimbriae major subunit" evidence="1">
    <location>
        <begin position="21"/>
        <end position="224"/>
    </location>
</feature>
<accession>A0A1B7IRI1</accession>
<dbReference type="Pfam" id="PF06551">
    <property type="entry name" value="DUF1120"/>
    <property type="match status" value="1"/>
</dbReference>
<evidence type="ECO:0000313" key="3">
    <source>
        <dbReference type="Proteomes" id="UP000078410"/>
    </source>
</evidence>
<sequence length="224" mass="22945">MKKLTLAISLLIAGISAAMATETATLHVTGTLTNSACVPTLSNGGVADFGTVRLGELSATGTNQLGSRDLVLTISCDAPSKVAWTTMDNRSDSLATLPINNAFADGSQSQNAINQFGVGKTTGGVNIGAYTIAVLSNVMADGANKSAISRDDGNTTWSPNSLGAMNNNATRKMTVADSATVDPISFTNATFPLRVALAIQGTQALAIADDTQLDGQTTISLVYL</sequence>
<comment type="caution">
    <text evidence="2">The sequence shown here is derived from an EMBL/GenBank/DDBJ whole genome shotgun (WGS) entry which is preliminary data.</text>
</comment>
<name>A0A1B7IRI1_9ENTR</name>
<dbReference type="InterPro" id="IPR010546">
    <property type="entry name" value="DUF1120"/>
</dbReference>
<evidence type="ECO:0000256" key="1">
    <source>
        <dbReference type="SAM" id="SignalP"/>
    </source>
</evidence>
<organism evidence="2 3">
    <name type="scientific">Buttiauxella brennerae ATCC 51605</name>
    <dbReference type="NCBI Taxonomy" id="1354251"/>
    <lineage>
        <taxon>Bacteria</taxon>
        <taxon>Pseudomonadati</taxon>
        <taxon>Pseudomonadota</taxon>
        <taxon>Gammaproteobacteria</taxon>
        <taxon>Enterobacterales</taxon>
        <taxon>Enterobacteriaceae</taxon>
        <taxon>Buttiauxella</taxon>
    </lineage>
</organism>
<dbReference type="EMBL" id="LXER01000015">
    <property type="protein sequence ID" value="OAT32383.1"/>
    <property type="molecule type" value="Genomic_DNA"/>
</dbReference>
<gene>
    <name evidence="2" type="ORF">M975_1518</name>
</gene>
<proteinExistence type="predicted"/>
<evidence type="ECO:0000313" key="2">
    <source>
        <dbReference type="EMBL" id="OAT32383.1"/>
    </source>
</evidence>